<evidence type="ECO:0000256" key="1">
    <source>
        <dbReference type="PROSITE-ProRule" id="PRU00221"/>
    </source>
</evidence>
<dbReference type="InterPro" id="IPR001680">
    <property type="entry name" value="WD40_rpt"/>
</dbReference>
<protein>
    <submittedName>
        <fullName evidence="3">Transducin/WD40 repeat-like superfamily protein</fullName>
    </submittedName>
</protein>
<organism evidence="3 4">
    <name type="scientific">Striga asiatica</name>
    <name type="common">Asiatic witchweed</name>
    <name type="synonym">Buchnera asiatica</name>
    <dbReference type="NCBI Taxonomy" id="4170"/>
    <lineage>
        <taxon>Eukaryota</taxon>
        <taxon>Viridiplantae</taxon>
        <taxon>Streptophyta</taxon>
        <taxon>Embryophyta</taxon>
        <taxon>Tracheophyta</taxon>
        <taxon>Spermatophyta</taxon>
        <taxon>Magnoliopsida</taxon>
        <taxon>eudicotyledons</taxon>
        <taxon>Gunneridae</taxon>
        <taxon>Pentapetalae</taxon>
        <taxon>asterids</taxon>
        <taxon>lamiids</taxon>
        <taxon>Lamiales</taxon>
        <taxon>Orobanchaceae</taxon>
        <taxon>Buchnereae</taxon>
        <taxon>Striga</taxon>
    </lineage>
</organism>
<evidence type="ECO:0000256" key="2">
    <source>
        <dbReference type="SAM" id="MobiDB-lite"/>
    </source>
</evidence>
<dbReference type="PROSITE" id="PS50294">
    <property type="entry name" value="WD_REPEATS_REGION"/>
    <property type="match status" value="1"/>
</dbReference>
<evidence type="ECO:0000313" key="3">
    <source>
        <dbReference type="EMBL" id="GER26631.1"/>
    </source>
</evidence>
<proteinExistence type="predicted"/>
<keyword evidence="1" id="KW-0853">WD repeat</keyword>
<dbReference type="EMBL" id="BKCP01001113">
    <property type="protein sequence ID" value="GER26631.1"/>
    <property type="molecule type" value="Genomic_DNA"/>
</dbReference>
<dbReference type="Proteomes" id="UP000325081">
    <property type="component" value="Unassembled WGS sequence"/>
</dbReference>
<dbReference type="OrthoDB" id="20669at2759"/>
<dbReference type="PANTHER" id="PTHR43991:SF38">
    <property type="entry name" value="OS02G0721600 PROTEIN"/>
    <property type="match status" value="1"/>
</dbReference>
<sequence>MEEEEYVMQGLDEMDEVVYRDEGNSDSDVDEIGSMDNETQDTTAAQARAGRDIQGIPWERLSTTRDKYRKSRITHYRNYENVPQSGQASEKECKSTVKSGSYYEFRRNSRSVRPTIMHFQLRNLVWATSKHDVYFLSHYSVMHWSSLTCIKSEILNLSGHVAPSQKHPGSMMEGFTKVQVSTLAAKDNLLVIGGIHGQLICKYLNRPGIAYCTRTAYDENNITNAVEIYTSSRGALHFIASNNDCGVRDFDVENFKIASHFRFSWPVNPVATLRGHSDYSFASAWHPSGTTFATGNQDRTCRIWDIRNLSKSTATVRGQLGAVRSIRYTSDGRFMATAESADFVHIYEVDSGYEKEQEIDFFGEISGISFSQDDGETLFIGVWDRTYSSFIEFGRQRQYSYLDYVV</sequence>
<feature type="repeat" description="WD" evidence="1">
    <location>
        <begin position="273"/>
        <end position="314"/>
    </location>
</feature>
<dbReference type="PANTHER" id="PTHR43991">
    <property type="entry name" value="WD REPEAT PROTEIN (AFU_ORTHOLOGUE AFUA_8G05640)-RELATED"/>
    <property type="match status" value="1"/>
</dbReference>
<evidence type="ECO:0000313" key="4">
    <source>
        <dbReference type="Proteomes" id="UP000325081"/>
    </source>
</evidence>
<keyword evidence="4" id="KW-1185">Reference proteome</keyword>
<dbReference type="AlphaFoldDB" id="A0A5A7P252"/>
<reference evidence="4" key="1">
    <citation type="journal article" date="2019" name="Curr. Biol.">
        <title>Genome Sequence of Striga asiatica Provides Insight into the Evolution of Plant Parasitism.</title>
        <authorList>
            <person name="Yoshida S."/>
            <person name="Kim S."/>
            <person name="Wafula E.K."/>
            <person name="Tanskanen J."/>
            <person name="Kim Y.M."/>
            <person name="Honaas L."/>
            <person name="Yang Z."/>
            <person name="Spallek T."/>
            <person name="Conn C.E."/>
            <person name="Ichihashi Y."/>
            <person name="Cheong K."/>
            <person name="Cui S."/>
            <person name="Der J.P."/>
            <person name="Gundlach H."/>
            <person name="Jiao Y."/>
            <person name="Hori C."/>
            <person name="Ishida J.K."/>
            <person name="Kasahara H."/>
            <person name="Kiba T."/>
            <person name="Kim M.S."/>
            <person name="Koo N."/>
            <person name="Laohavisit A."/>
            <person name="Lee Y.H."/>
            <person name="Lumba S."/>
            <person name="McCourt P."/>
            <person name="Mortimer J.C."/>
            <person name="Mutuku J.M."/>
            <person name="Nomura T."/>
            <person name="Sasaki-Sekimoto Y."/>
            <person name="Seto Y."/>
            <person name="Wang Y."/>
            <person name="Wakatake T."/>
            <person name="Sakakibara H."/>
            <person name="Demura T."/>
            <person name="Yamaguchi S."/>
            <person name="Yoneyama K."/>
            <person name="Manabe R.I."/>
            <person name="Nelson D.C."/>
            <person name="Schulman A.H."/>
            <person name="Timko M.P."/>
            <person name="dePamphilis C.W."/>
            <person name="Choi D."/>
            <person name="Shirasu K."/>
        </authorList>
    </citation>
    <scope>NUCLEOTIDE SEQUENCE [LARGE SCALE GENOMIC DNA]</scope>
    <source>
        <strain evidence="4">cv. UVA1</strain>
    </source>
</reference>
<feature type="region of interest" description="Disordered" evidence="2">
    <location>
        <begin position="21"/>
        <end position="50"/>
    </location>
</feature>
<dbReference type="InterPro" id="IPR036322">
    <property type="entry name" value="WD40_repeat_dom_sf"/>
</dbReference>
<dbReference type="InterPro" id="IPR015943">
    <property type="entry name" value="WD40/YVTN_repeat-like_dom_sf"/>
</dbReference>
<feature type="compositionally biased region" description="Acidic residues" evidence="2">
    <location>
        <begin position="24"/>
        <end position="33"/>
    </location>
</feature>
<dbReference type="Gene3D" id="2.130.10.10">
    <property type="entry name" value="YVTN repeat-like/Quinoprotein amine dehydrogenase"/>
    <property type="match status" value="1"/>
</dbReference>
<dbReference type="SUPFAM" id="SSF50978">
    <property type="entry name" value="WD40 repeat-like"/>
    <property type="match status" value="1"/>
</dbReference>
<dbReference type="SMART" id="SM00320">
    <property type="entry name" value="WD40"/>
    <property type="match status" value="2"/>
</dbReference>
<accession>A0A5A7P252</accession>
<dbReference type="PROSITE" id="PS50082">
    <property type="entry name" value="WD_REPEATS_2"/>
    <property type="match status" value="1"/>
</dbReference>
<name>A0A5A7P252_STRAF</name>
<gene>
    <name evidence="3" type="ORF">STAS_02274</name>
</gene>
<comment type="caution">
    <text evidence="3">The sequence shown here is derived from an EMBL/GenBank/DDBJ whole genome shotgun (WGS) entry which is preliminary data.</text>
</comment>
<dbReference type="Pfam" id="PF00400">
    <property type="entry name" value="WD40"/>
    <property type="match status" value="1"/>
</dbReference>
<feature type="compositionally biased region" description="Polar residues" evidence="2">
    <location>
        <begin position="36"/>
        <end position="45"/>
    </location>
</feature>